<feature type="region of interest" description="Disordered" evidence="5">
    <location>
        <begin position="1"/>
        <end position="204"/>
    </location>
</feature>
<sequence length="528" mass="56865">MRTRTARRRRTDHRARRHRPGADPRTDRPPPAGTRTGRPDDHARPGRGGARRPRRARHVRRTRRRTGPGGRAVQQPRASLHPRPPGLAAPSGRPRRRTAARHPRLPAVTGRAANRLPLRTALPPGGRRHRPGAGPLRRGEPPSPGRTRRGAARRLPSAPAPVGCPGRSAPRSPGRGSRTGRGGPMKPPYFNSPEKQAPSARAGGAAPLLSVRGLVKTFPGRRVLGRAAAPVRAVDGVDLELAAGETLGLVGESGCGKSTTGRMLVRLLEPTAGTVEFEGRDITHLSPRELRPTRRHLQIIFQDPHASLNPRQTIARIIAEPLLVQGATARAARERAAELLDLVGLGAEHLDRHPYQFSGGQAQRIGIARALATGPRLIVADEPVSALDVSVQAQVVNLMGRLGAELGLSFLFIAHDLSVVKRVCDRVAVMYLGRIVEIGDKRELYDSPAHPYTRALLSAVPLPDPAAERRRERILLLGDPPSPAAPPSGCGFHPRCPKAQAVCRTERPLLRVVGSGARTAACHFPETD</sequence>
<dbReference type="InterPro" id="IPR003439">
    <property type="entry name" value="ABC_transporter-like_ATP-bd"/>
</dbReference>
<dbReference type="Gene3D" id="3.40.50.300">
    <property type="entry name" value="P-loop containing nucleotide triphosphate hydrolases"/>
    <property type="match status" value="1"/>
</dbReference>
<dbReference type="SUPFAM" id="SSF52540">
    <property type="entry name" value="P-loop containing nucleoside triphosphate hydrolases"/>
    <property type="match status" value="1"/>
</dbReference>
<evidence type="ECO:0000256" key="2">
    <source>
        <dbReference type="ARBA" id="ARBA00022448"/>
    </source>
</evidence>
<dbReference type="InterPro" id="IPR003593">
    <property type="entry name" value="AAA+_ATPase"/>
</dbReference>
<reference evidence="8" key="2">
    <citation type="submission" date="2008-12" db="EMBL/GenBank/DDBJ databases">
        <title>Annotation of Streptomyces roseosporus strain NRRL 15998.</title>
        <authorList>
            <consortium name="The Broad Institute Genome Sequencing Platform"/>
            <consortium name="Broad Institute Microbial Sequencing Center"/>
            <person name="Fischbach M."/>
            <person name="Ward D."/>
            <person name="Young S."/>
            <person name="Kodira C.D."/>
            <person name="Zeng Q."/>
            <person name="Koehrsen M."/>
            <person name="Godfrey P."/>
            <person name="Alvarado L."/>
            <person name="Berlin A.M."/>
            <person name="Borenstein D."/>
            <person name="Chen Z."/>
            <person name="Engels R."/>
            <person name="Freedman E."/>
            <person name="Gellesch M."/>
            <person name="Goldberg J."/>
            <person name="Griggs A."/>
            <person name="Gujja S."/>
            <person name="Heiman D.I."/>
            <person name="Hepburn T.A."/>
            <person name="Howarth C."/>
            <person name="Jen D."/>
            <person name="Larson L."/>
            <person name="Lewis B."/>
            <person name="Mehta T."/>
            <person name="Park D."/>
            <person name="Pearson M."/>
            <person name="Roberts A."/>
            <person name="Saif S."/>
            <person name="Shea T.D."/>
            <person name="Shenoy N."/>
            <person name="Sisk P."/>
            <person name="Stolte C."/>
            <person name="Sykes S.N."/>
            <person name="Walk T."/>
            <person name="White J."/>
            <person name="Yandava C."/>
            <person name="Straight P."/>
            <person name="Clardy J."/>
            <person name="Hung D."/>
            <person name="Kolter R."/>
            <person name="Mekalanos J."/>
            <person name="Walker S."/>
            <person name="Walsh C.T."/>
            <person name="Wieland B.L.C."/>
            <person name="Ilzarbe M."/>
            <person name="Galagan J."/>
            <person name="Nusbaum C."/>
            <person name="Birren B."/>
        </authorList>
    </citation>
    <scope>NUCLEOTIDE SEQUENCE [LARGE SCALE GENOMIC DNA]</scope>
    <source>
        <strain evidence="8">NRRL 15998</strain>
    </source>
</reference>
<feature type="compositionally biased region" description="Basic residues" evidence="5">
    <location>
        <begin position="1"/>
        <end position="19"/>
    </location>
</feature>
<organism evidence="7 8">
    <name type="scientific">Streptomyces filamentosus NRRL 15998</name>
    <dbReference type="NCBI Taxonomy" id="457431"/>
    <lineage>
        <taxon>Bacteria</taxon>
        <taxon>Bacillati</taxon>
        <taxon>Actinomycetota</taxon>
        <taxon>Actinomycetes</taxon>
        <taxon>Kitasatosporales</taxon>
        <taxon>Streptomycetaceae</taxon>
        <taxon>Streptomyces</taxon>
    </lineage>
</organism>
<dbReference type="Pfam" id="PF00005">
    <property type="entry name" value="ABC_tran"/>
    <property type="match status" value="1"/>
</dbReference>
<feature type="compositionally biased region" description="Basic residues" evidence="5">
    <location>
        <begin position="93"/>
        <end position="104"/>
    </location>
</feature>
<dbReference type="InterPro" id="IPR013563">
    <property type="entry name" value="Oligopep_ABC_C"/>
</dbReference>
<dbReference type="CDD" id="cd03257">
    <property type="entry name" value="ABC_NikE_OppD_transporters"/>
    <property type="match status" value="1"/>
</dbReference>
<dbReference type="PANTHER" id="PTHR43776">
    <property type="entry name" value="TRANSPORT ATP-BINDING PROTEIN"/>
    <property type="match status" value="1"/>
</dbReference>
<evidence type="ECO:0000256" key="4">
    <source>
        <dbReference type="ARBA" id="ARBA00022840"/>
    </source>
</evidence>
<evidence type="ECO:0000313" key="7">
    <source>
        <dbReference type="EMBL" id="EFE78251.2"/>
    </source>
</evidence>
<dbReference type="FunFam" id="3.40.50.300:FF:000016">
    <property type="entry name" value="Oligopeptide ABC transporter ATP-binding component"/>
    <property type="match status" value="1"/>
</dbReference>
<dbReference type="EMBL" id="DS999644">
    <property type="protein sequence ID" value="EFE78251.2"/>
    <property type="molecule type" value="Genomic_DNA"/>
</dbReference>
<reference evidence="8" key="1">
    <citation type="submission" date="2008-10" db="EMBL/GenBank/DDBJ databases">
        <authorList>
            <person name="Molnar K."/>
        </authorList>
    </citation>
    <scope>NUCLEOTIDE SEQUENCE [LARGE SCALE GENOMIC DNA]</scope>
    <source>
        <strain evidence="8">NRRL 15998</strain>
    </source>
</reference>
<evidence type="ECO:0000256" key="5">
    <source>
        <dbReference type="SAM" id="MobiDB-lite"/>
    </source>
</evidence>
<dbReference type="PROSITE" id="PS00211">
    <property type="entry name" value="ABC_TRANSPORTER_1"/>
    <property type="match status" value="1"/>
</dbReference>
<name>D6AU91_STRFL</name>
<dbReference type="InterPro" id="IPR050319">
    <property type="entry name" value="ABC_transp_ATP-bind"/>
</dbReference>
<dbReference type="NCBIfam" id="TIGR01727">
    <property type="entry name" value="oligo_HPY"/>
    <property type="match status" value="1"/>
</dbReference>
<evidence type="ECO:0000313" key="8">
    <source>
        <dbReference type="Proteomes" id="UP000003986"/>
    </source>
</evidence>
<dbReference type="InterPro" id="IPR017871">
    <property type="entry name" value="ABC_transporter-like_CS"/>
</dbReference>
<proteinExistence type="inferred from homology"/>
<evidence type="ECO:0000259" key="6">
    <source>
        <dbReference type="PROSITE" id="PS50893"/>
    </source>
</evidence>
<keyword evidence="2" id="KW-0813">Transport</keyword>
<dbReference type="Pfam" id="PF08352">
    <property type="entry name" value="oligo_HPY"/>
    <property type="match status" value="1"/>
</dbReference>
<feature type="compositionally biased region" description="Basic residues" evidence="5">
    <location>
        <begin position="49"/>
        <end position="66"/>
    </location>
</feature>
<evidence type="ECO:0000256" key="1">
    <source>
        <dbReference type="ARBA" id="ARBA00005417"/>
    </source>
</evidence>
<protein>
    <submittedName>
        <fullName evidence="7">Oligopeptide ABC transporter ATP-binding protein</fullName>
    </submittedName>
</protein>
<accession>D6AU91</accession>
<dbReference type="SMART" id="SM00382">
    <property type="entry name" value="AAA"/>
    <property type="match status" value="1"/>
</dbReference>
<dbReference type="PANTHER" id="PTHR43776:SF7">
    <property type="entry name" value="D,D-DIPEPTIDE TRANSPORT ATP-BINDING PROTEIN DDPF-RELATED"/>
    <property type="match status" value="1"/>
</dbReference>
<dbReference type="InterPro" id="IPR027417">
    <property type="entry name" value="P-loop_NTPase"/>
</dbReference>
<feature type="domain" description="ABC transporter" evidence="6">
    <location>
        <begin position="209"/>
        <end position="457"/>
    </location>
</feature>
<feature type="compositionally biased region" description="Low complexity" evidence="5">
    <location>
        <begin position="163"/>
        <end position="176"/>
    </location>
</feature>
<keyword evidence="4 7" id="KW-0067">ATP-binding</keyword>
<comment type="similarity">
    <text evidence="1">Belongs to the ABC transporter superfamily.</text>
</comment>
<dbReference type="GO" id="GO:0055085">
    <property type="term" value="P:transmembrane transport"/>
    <property type="evidence" value="ECO:0007669"/>
    <property type="project" value="UniProtKB-ARBA"/>
</dbReference>
<dbReference type="GO" id="GO:0016887">
    <property type="term" value="F:ATP hydrolysis activity"/>
    <property type="evidence" value="ECO:0007669"/>
    <property type="project" value="InterPro"/>
</dbReference>
<evidence type="ECO:0000256" key="3">
    <source>
        <dbReference type="ARBA" id="ARBA00022741"/>
    </source>
</evidence>
<keyword evidence="3" id="KW-0547">Nucleotide-binding</keyword>
<dbReference type="AlphaFoldDB" id="D6AU91"/>
<dbReference type="GO" id="GO:0005524">
    <property type="term" value="F:ATP binding"/>
    <property type="evidence" value="ECO:0007669"/>
    <property type="project" value="UniProtKB-KW"/>
</dbReference>
<gene>
    <name evidence="7" type="ORF">SSGG_05618</name>
</gene>
<dbReference type="Proteomes" id="UP000003986">
    <property type="component" value="Unassembled WGS sequence"/>
</dbReference>
<dbReference type="GO" id="GO:0015833">
    <property type="term" value="P:peptide transport"/>
    <property type="evidence" value="ECO:0007669"/>
    <property type="project" value="InterPro"/>
</dbReference>
<dbReference type="PROSITE" id="PS50893">
    <property type="entry name" value="ABC_TRANSPORTER_2"/>
    <property type="match status" value="1"/>
</dbReference>